<dbReference type="SUPFAM" id="SSF58038">
    <property type="entry name" value="SNARE fusion complex"/>
    <property type="match status" value="1"/>
</dbReference>
<comment type="similarity">
    <text evidence="2">Belongs to the syntaxin family.</text>
</comment>
<evidence type="ECO:0000256" key="1">
    <source>
        <dbReference type="ARBA" id="ARBA00004409"/>
    </source>
</evidence>
<evidence type="ECO:0000313" key="13">
    <source>
        <dbReference type="Proteomes" id="UP001497392"/>
    </source>
</evidence>
<protein>
    <submittedName>
        <fullName evidence="12">G792 protein</fullName>
    </submittedName>
</protein>
<comment type="caution">
    <text evidence="12">The sequence shown here is derived from an EMBL/GenBank/DDBJ whole genome shotgun (WGS) entry which is preliminary data.</text>
</comment>
<evidence type="ECO:0000256" key="7">
    <source>
        <dbReference type="ARBA" id="ARBA00023034"/>
    </source>
</evidence>
<gene>
    <name evidence="12" type="primary">g792</name>
    <name evidence="12" type="ORF">VP750_LOCUS692</name>
</gene>
<dbReference type="Gene3D" id="1.20.58.90">
    <property type="match status" value="1"/>
</dbReference>
<evidence type="ECO:0000313" key="12">
    <source>
        <dbReference type="EMBL" id="CAL5219033.1"/>
    </source>
</evidence>
<proteinExistence type="inferred from homology"/>
<dbReference type="SMART" id="SM00397">
    <property type="entry name" value="t_SNARE"/>
    <property type="match status" value="1"/>
</dbReference>
<dbReference type="PROSITE" id="PS50192">
    <property type="entry name" value="T_SNARE"/>
    <property type="match status" value="1"/>
</dbReference>
<feature type="transmembrane region" description="Helical" evidence="10">
    <location>
        <begin position="216"/>
        <end position="234"/>
    </location>
</feature>
<evidence type="ECO:0000256" key="2">
    <source>
        <dbReference type="ARBA" id="ARBA00009063"/>
    </source>
</evidence>
<feature type="domain" description="T-SNARE coiled-coil homology" evidence="11">
    <location>
        <begin position="144"/>
        <end position="206"/>
    </location>
</feature>
<evidence type="ECO:0000256" key="6">
    <source>
        <dbReference type="ARBA" id="ARBA00022989"/>
    </source>
</evidence>
<dbReference type="Pfam" id="PF09177">
    <property type="entry name" value="STX6_10_61_N"/>
    <property type="match status" value="1"/>
</dbReference>
<keyword evidence="4 10" id="KW-0812">Transmembrane</keyword>
<reference evidence="12 13" key="1">
    <citation type="submission" date="2024-06" db="EMBL/GenBank/DDBJ databases">
        <authorList>
            <person name="Kraege A."/>
            <person name="Thomma B."/>
        </authorList>
    </citation>
    <scope>NUCLEOTIDE SEQUENCE [LARGE SCALE GENOMIC DNA]</scope>
</reference>
<feature type="compositionally biased region" description="Polar residues" evidence="9">
    <location>
        <begin position="23"/>
        <end position="38"/>
    </location>
</feature>
<dbReference type="Proteomes" id="UP001497392">
    <property type="component" value="Unassembled WGS sequence"/>
</dbReference>
<keyword evidence="6 10" id="KW-1133">Transmembrane helix</keyword>
<keyword evidence="5" id="KW-0653">Protein transport</keyword>
<dbReference type="CDD" id="cd21445">
    <property type="entry name" value="SNARE_NTD_AtSYP61-like"/>
    <property type="match status" value="1"/>
</dbReference>
<keyword evidence="13" id="KW-1185">Reference proteome</keyword>
<dbReference type="EMBL" id="CAXHTA020000002">
    <property type="protein sequence ID" value="CAL5219033.1"/>
    <property type="molecule type" value="Genomic_DNA"/>
</dbReference>
<keyword evidence="3" id="KW-0813">Transport</keyword>
<evidence type="ECO:0000256" key="10">
    <source>
        <dbReference type="SAM" id="Phobius"/>
    </source>
</evidence>
<dbReference type="PANTHER" id="PTHR12791">
    <property type="entry name" value="GOLGI SNARE BET1-RELATED"/>
    <property type="match status" value="1"/>
</dbReference>
<comment type="subcellular location">
    <subcellularLocation>
        <location evidence="1">Golgi apparatus membrane</location>
        <topology evidence="1">Single-pass type IV membrane protein</topology>
    </subcellularLocation>
</comment>
<evidence type="ECO:0000256" key="4">
    <source>
        <dbReference type="ARBA" id="ARBA00022692"/>
    </source>
</evidence>
<evidence type="ECO:0000256" key="8">
    <source>
        <dbReference type="ARBA" id="ARBA00023136"/>
    </source>
</evidence>
<evidence type="ECO:0000259" key="11">
    <source>
        <dbReference type="PROSITE" id="PS50192"/>
    </source>
</evidence>
<dbReference type="InterPro" id="IPR015260">
    <property type="entry name" value="Syntaxin-6/10/61_N"/>
</dbReference>
<dbReference type="InterPro" id="IPR000727">
    <property type="entry name" value="T_SNARE_dom"/>
</dbReference>
<dbReference type="InterPro" id="IPR006012">
    <property type="entry name" value="Syntaxin/epimorphin_CS"/>
</dbReference>
<evidence type="ECO:0000256" key="3">
    <source>
        <dbReference type="ARBA" id="ARBA00022448"/>
    </source>
</evidence>
<evidence type="ECO:0000256" key="9">
    <source>
        <dbReference type="SAM" id="MobiDB-lite"/>
    </source>
</evidence>
<dbReference type="InterPro" id="IPR010989">
    <property type="entry name" value="SNARE"/>
</dbReference>
<accession>A0ABP1FGJ9</accession>
<sequence length="235" mass="26321">MASSASTDPFYLVKDDIQASLDKAQTQQGRWQSLGNTNPDKKRLGADVEDECKSIAWQVDEMEKAVDVAEKNMSRFGLSQAEISNRRKWVMQTRKKCESIMSSLEGSHKVQIYDSDNGNATKGLRAAAAQENDAHINSESDRQQLLIRQQDDELDQLGQHVERLGGLGREIHGELESQSRMLDDLDEEVEGTHHRLAAAQKKMNNVLKKMGLRGQLCLIAFLIAILVLLIVLTFS</sequence>
<evidence type="ECO:0000256" key="5">
    <source>
        <dbReference type="ARBA" id="ARBA00022927"/>
    </source>
</evidence>
<name>A0ABP1FGJ9_9CHLO</name>
<dbReference type="PROSITE" id="PS00914">
    <property type="entry name" value="SYNTAXIN"/>
    <property type="match status" value="1"/>
</dbReference>
<feature type="region of interest" description="Disordered" evidence="9">
    <location>
        <begin position="23"/>
        <end position="45"/>
    </location>
</feature>
<dbReference type="Pfam" id="PF05739">
    <property type="entry name" value="SNARE"/>
    <property type="match status" value="1"/>
</dbReference>
<keyword evidence="7" id="KW-0333">Golgi apparatus</keyword>
<organism evidence="12 13">
    <name type="scientific">Coccomyxa viridis</name>
    <dbReference type="NCBI Taxonomy" id="1274662"/>
    <lineage>
        <taxon>Eukaryota</taxon>
        <taxon>Viridiplantae</taxon>
        <taxon>Chlorophyta</taxon>
        <taxon>core chlorophytes</taxon>
        <taxon>Trebouxiophyceae</taxon>
        <taxon>Trebouxiophyceae incertae sedis</taxon>
        <taxon>Coccomyxaceae</taxon>
        <taxon>Coccomyxa</taxon>
    </lineage>
</organism>
<dbReference type="CDD" id="cd15841">
    <property type="entry name" value="SNARE_Qc"/>
    <property type="match status" value="1"/>
</dbReference>
<dbReference type="SUPFAM" id="SSF47661">
    <property type="entry name" value="t-snare proteins"/>
    <property type="match status" value="1"/>
</dbReference>
<keyword evidence="8 10" id="KW-0472">Membrane</keyword>
<dbReference type="Gene3D" id="1.20.5.110">
    <property type="match status" value="1"/>
</dbReference>